<gene>
    <name evidence="1" type="ORF">DGQ38_08135</name>
</gene>
<protein>
    <recommendedName>
        <fullName evidence="3">Transcriptional regulator</fullName>
    </recommendedName>
</protein>
<accession>A0A3D5IYR4</accession>
<dbReference type="RefSeq" id="WP_041580164.1">
    <property type="nucleotide sequence ID" value="NZ_CALFQJ010000014.1"/>
</dbReference>
<dbReference type="EMBL" id="DPMF01000191">
    <property type="protein sequence ID" value="HCV81001.1"/>
    <property type="molecule type" value="Genomic_DNA"/>
</dbReference>
<evidence type="ECO:0000313" key="1">
    <source>
        <dbReference type="EMBL" id="HCV81001.1"/>
    </source>
</evidence>
<reference evidence="1 2" key="1">
    <citation type="journal article" date="2018" name="Nat. Biotechnol.">
        <title>A standardized bacterial taxonomy based on genome phylogeny substantially revises the tree of life.</title>
        <authorList>
            <person name="Parks D.H."/>
            <person name="Chuvochina M."/>
            <person name="Waite D.W."/>
            <person name="Rinke C."/>
            <person name="Skarshewski A."/>
            <person name="Chaumeil P.A."/>
            <person name="Hugenholtz P."/>
        </authorList>
    </citation>
    <scope>NUCLEOTIDE SEQUENCE [LARGE SCALE GENOMIC DNA]</scope>
    <source>
        <strain evidence="1">UBA9359</strain>
    </source>
</reference>
<name>A0A3D5IYR4_9FLAO</name>
<organism evidence="1 2">
    <name type="scientific">Zunongwangia profunda</name>
    <dbReference type="NCBI Taxonomy" id="398743"/>
    <lineage>
        <taxon>Bacteria</taxon>
        <taxon>Pseudomonadati</taxon>
        <taxon>Bacteroidota</taxon>
        <taxon>Flavobacteriia</taxon>
        <taxon>Flavobacteriales</taxon>
        <taxon>Flavobacteriaceae</taxon>
        <taxon>Zunongwangia</taxon>
    </lineage>
</organism>
<sequence length="109" mass="13073">MSEVNYIRHLNAVLRRFAKDDRIGVSHRSLYLAFFELWNQKHFPRNLMINSQQVRGLAKIRSRTTYHKLVRELKHWGYLQYHPSSSPKIGSVVNMFRFDTLADQKLNRE</sequence>
<comment type="caution">
    <text evidence="1">The sequence shown here is derived from an EMBL/GenBank/DDBJ whole genome shotgun (WGS) entry which is preliminary data.</text>
</comment>
<dbReference type="Proteomes" id="UP000264330">
    <property type="component" value="Unassembled WGS sequence"/>
</dbReference>
<evidence type="ECO:0008006" key="3">
    <source>
        <dbReference type="Google" id="ProtNLM"/>
    </source>
</evidence>
<dbReference type="AlphaFoldDB" id="A0A3D5IYR4"/>
<proteinExistence type="predicted"/>
<evidence type="ECO:0000313" key="2">
    <source>
        <dbReference type="Proteomes" id="UP000264330"/>
    </source>
</evidence>